<dbReference type="InterPro" id="IPR008978">
    <property type="entry name" value="HSP20-like_chaperone"/>
</dbReference>
<dbReference type="CDD" id="cd06464">
    <property type="entry name" value="ACD_sHsps-like"/>
    <property type="match status" value="1"/>
</dbReference>
<name>A0ABS5LDJ7_9BACI</name>
<accession>A0ABS5LDJ7</accession>
<dbReference type="PANTHER" id="PTHR11527">
    <property type="entry name" value="HEAT-SHOCK PROTEIN 20 FAMILY MEMBER"/>
    <property type="match status" value="1"/>
</dbReference>
<protein>
    <submittedName>
        <fullName evidence="4">Hsp20/alpha crystallin family protein</fullName>
    </submittedName>
</protein>
<dbReference type="RefSeq" id="WP_211557858.1">
    <property type="nucleotide sequence ID" value="NZ_JAGVRK010000001.1"/>
</dbReference>
<evidence type="ECO:0000313" key="4">
    <source>
        <dbReference type="EMBL" id="MBS2968782.1"/>
    </source>
</evidence>
<evidence type="ECO:0000313" key="5">
    <source>
        <dbReference type="Proteomes" id="UP000682403"/>
    </source>
</evidence>
<evidence type="ECO:0000256" key="1">
    <source>
        <dbReference type="PROSITE-ProRule" id="PRU00285"/>
    </source>
</evidence>
<evidence type="ECO:0000256" key="2">
    <source>
        <dbReference type="RuleBase" id="RU003616"/>
    </source>
</evidence>
<feature type="domain" description="SHSP" evidence="3">
    <location>
        <begin position="38"/>
        <end position="137"/>
    </location>
</feature>
<dbReference type="InterPro" id="IPR002068">
    <property type="entry name" value="A-crystallin/Hsp20_dom"/>
</dbReference>
<reference evidence="4 5" key="1">
    <citation type="submission" date="2021-04" db="EMBL/GenBank/DDBJ databases">
        <title>Metabacillus sp. strain KIGAM252 whole genome sequence.</title>
        <authorList>
            <person name="Seo M.-J."/>
            <person name="Cho E.-S."/>
            <person name="Hwang C.Y."/>
            <person name="Yoon D.J."/>
        </authorList>
    </citation>
    <scope>NUCLEOTIDE SEQUENCE [LARGE SCALE GENOMIC DNA]</scope>
    <source>
        <strain evidence="4 5">KIGAM252</strain>
    </source>
</reference>
<dbReference type="Proteomes" id="UP000682403">
    <property type="component" value="Unassembled WGS sequence"/>
</dbReference>
<dbReference type="EMBL" id="JAGVRK010000001">
    <property type="protein sequence ID" value="MBS2968782.1"/>
    <property type="molecule type" value="Genomic_DNA"/>
</dbReference>
<dbReference type="InterPro" id="IPR031107">
    <property type="entry name" value="Small_HSP"/>
</dbReference>
<comment type="similarity">
    <text evidence="1 2">Belongs to the small heat shock protein (HSP20) family.</text>
</comment>
<proteinExistence type="inferred from homology"/>
<organism evidence="4 5">
    <name type="scientific">Metabacillus flavus</name>
    <dbReference type="NCBI Taxonomy" id="2823519"/>
    <lineage>
        <taxon>Bacteria</taxon>
        <taxon>Bacillati</taxon>
        <taxon>Bacillota</taxon>
        <taxon>Bacilli</taxon>
        <taxon>Bacillales</taxon>
        <taxon>Bacillaceae</taxon>
        <taxon>Metabacillus</taxon>
    </lineage>
</organism>
<dbReference type="Pfam" id="PF00011">
    <property type="entry name" value="HSP20"/>
    <property type="match status" value="1"/>
</dbReference>
<sequence length="137" mass="15762">MPEGKNRPNLGPMRMINDFFENRPSKSLLDTIDDIFTRNPNKMYFGVDMRETMTHYIIKAEIPGVSKEEIDLELENQHLNIRLFPEPKNKDGAKWAGASRTIELPGNAILQDMKAQYRSGILSVRFPKKQGKKITVE</sequence>
<comment type="caution">
    <text evidence="4">The sequence shown here is derived from an EMBL/GenBank/DDBJ whole genome shotgun (WGS) entry which is preliminary data.</text>
</comment>
<keyword evidence="5" id="KW-1185">Reference proteome</keyword>
<gene>
    <name evidence="4" type="ORF">J9317_08435</name>
</gene>
<dbReference type="Gene3D" id="2.60.40.790">
    <property type="match status" value="1"/>
</dbReference>
<dbReference type="SUPFAM" id="SSF49764">
    <property type="entry name" value="HSP20-like chaperones"/>
    <property type="match status" value="1"/>
</dbReference>
<dbReference type="PROSITE" id="PS01031">
    <property type="entry name" value="SHSP"/>
    <property type="match status" value="1"/>
</dbReference>
<evidence type="ECO:0000259" key="3">
    <source>
        <dbReference type="PROSITE" id="PS01031"/>
    </source>
</evidence>